<dbReference type="AlphaFoldDB" id="A0A4V6RGV9"/>
<comment type="catalytic activity">
    <reaction evidence="7">
        <text>L-cysteinyl-[protein] + hexadecanoyl-CoA = S-hexadecanoyl-L-cysteinyl-[protein] + CoA</text>
        <dbReference type="Rhea" id="RHEA:36683"/>
        <dbReference type="Rhea" id="RHEA-COMP:10131"/>
        <dbReference type="Rhea" id="RHEA-COMP:11032"/>
        <dbReference type="ChEBI" id="CHEBI:29950"/>
        <dbReference type="ChEBI" id="CHEBI:57287"/>
        <dbReference type="ChEBI" id="CHEBI:57379"/>
        <dbReference type="ChEBI" id="CHEBI:74151"/>
        <dbReference type="EC" id="2.3.1.225"/>
    </reaction>
</comment>
<proteinExistence type="inferred from homology"/>
<evidence type="ECO:0000313" key="9">
    <source>
        <dbReference type="EMBL" id="TGZ62034.1"/>
    </source>
</evidence>
<feature type="transmembrane region" description="Helical" evidence="7">
    <location>
        <begin position="207"/>
        <end position="227"/>
    </location>
</feature>
<evidence type="ECO:0000313" key="10">
    <source>
        <dbReference type="Proteomes" id="UP000308267"/>
    </source>
</evidence>
<evidence type="ECO:0000256" key="4">
    <source>
        <dbReference type="ARBA" id="ARBA00022989"/>
    </source>
</evidence>
<feature type="transmembrane region" description="Helical" evidence="7">
    <location>
        <begin position="59"/>
        <end position="82"/>
    </location>
</feature>
<keyword evidence="4 7" id="KW-1133">Transmembrane helix</keyword>
<evidence type="ECO:0000256" key="1">
    <source>
        <dbReference type="ARBA" id="ARBA00004141"/>
    </source>
</evidence>
<dbReference type="PROSITE" id="PS50216">
    <property type="entry name" value="DHHC"/>
    <property type="match status" value="1"/>
</dbReference>
<comment type="domain">
    <text evidence="7">The DHHC domain is required for palmitoyltransferase activity.</text>
</comment>
<dbReference type="GO" id="GO:0019706">
    <property type="term" value="F:protein-cysteine S-palmitoyltransferase activity"/>
    <property type="evidence" value="ECO:0007669"/>
    <property type="project" value="UniProtKB-EC"/>
</dbReference>
<dbReference type="InterPro" id="IPR001594">
    <property type="entry name" value="Palmitoyltrfase_DHHC"/>
</dbReference>
<protein>
    <recommendedName>
        <fullName evidence="7">Palmitoyltransferase</fullName>
        <ecNumber evidence="7">2.3.1.225</ecNumber>
    </recommendedName>
</protein>
<dbReference type="EMBL" id="SJOL01007723">
    <property type="protein sequence ID" value="TGZ62034.1"/>
    <property type="molecule type" value="Genomic_DNA"/>
</dbReference>
<reference evidence="9 10" key="1">
    <citation type="journal article" date="2019" name="BMC Genomics">
        <title>New insights from Opisthorchis felineus genome: update on genomics of the epidemiologically important liver flukes.</title>
        <authorList>
            <person name="Ershov N.I."/>
            <person name="Mordvinov V.A."/>
            <person name="Prokhortchouk E.B."/>
            <person name="Pakharukova M.Y."/>
            <person name="Gunbin K.V."/>
            <person name="Ustyantsev K."/>
            <person name="Genaev M.A."/>
            <person name="Blinov A.G."/>
            <person name="Mazur A."/>
            <person name="Boulygina E."/>
            <person name="Tsygankova S."/>
            <person name="Khrameeva E."/>
            <person name="Chekanov N."/>
            <person name="Fan G."/>
            <person name="Xiao A."/>
            <person name="Zhang H."/>
            <person name="Xu X."/>
            <person name="Yang H."/>
            <person name="Solovyev V."/>
            <person name="Lee S.M."/>
            <person name="Liu X."/>
            <person name="Afonnikov D.A."/>
            <person name="Skryabin K.G."/>
        </authorList>
    </citation>
    <scope>NUCLEOTIDE SEQUENCE [LARGE SCALE GENOMIC DNA]</scope>
    <source>
        <strain evidence="9">AK-0245</strain>
        <tissue evidence="9">Whole organism</tissue>
    </source>
</reference>
<dbReference type="Pfam" id="PF01529">
    <property type="entry name" value="DHHC"/>
    <property type="match status" value="1"/>
</dbReference>
<gene>
    <name evidence="9" type="ORF">CRM22_007661</name>
</gene>
<comment type="subcellular location">
    <subcellularLocation>
        <location evidence="1">Membrane</location>
        <topology evidence="1">Multi-pass membrane protein</topology>
    </subcellularLocation>
</comment>
<dbReference type="EC" id="2.3.1.225" evidence="7"/>
<evidence type="ECO:0000259" key="8">
    <source>
        <dbReference type="Pfam" id="PF01529"/>
    </source>
</evidence>
<evidence type="ECO:0000256" key="6">
    <source>
        <dbReference type="ARBA" id="ARBA00023315"/>
    </source>
</evidence>
<sequence length="315" mass="36197">MLDLKRSSVRTETINARPQRLRLLPQQRRFLLFLYVLFLLCMQLFLILPSLYAERWTEGVTVIVAGTWIVICSFISAVRLVLTNPTIKDLMHYSNPGQDWTYCTHCRKSRPPRTHHCHICEACVIRRDHHCLFLGQCVGLANWRFFLSLVFYGAVGLSLASYLNLRFVFGHYFLPSDWSILFRIVCIILPPGLLWIFGLVTLLQTAVFMLSCTCFVFALVLSVTFIYCTKLMFHNETMSDRRGRGKSLAVNSNQSTSEEQIALSDTTTNVYDLGLRENVKQFLGIWPLALFLPFCDSPLTVDGLFFPHSNTAKFQ</sequence>
<keyword evidence="6 7" id="KW-0012">Acyltransferase</keyword>
<feature type="transmembrane region" description="Helical" evidence="7">
    <location>
        <begin position="30"/>
        <end position="53"/>
    </location>
</feature>
<keyword evidence="2 7" id="KW-0808">Transferase</keyword>
<keyword evidence="5 7" id="KW-0472">Membrane</keyword>
<dbReference type="Proteomes" id="UP000308267">
    <property type="component" value="Unassembled WGS sequence"/>
</dbReference>
<keyword evidence="10" id="KW-1185">Reference proteome</keyword>
<evidence type="ECO:0000256" key="3">
    <source>
        <dbReference type="ARBA" id="ARBA00022692"/>
    </source>
</evidence>
<dbReference type="STRING" id="147828.A0A4V6RGV9"/>
<comment type="caution">
    <text evidence="9">The sequence shown here is derived from an EMBL/GenBank/DDBJ whole genome shotgun (WGS) entry which is preliminary data.</text>
</comment>
<feature type="transmembrane region" description="Helical" evidence="7">
    <location>
        <begin position="149"/>
        <end position="174"/>
    </location>
</feature>
<dbReference type="OrthoDB" id="302728at2759"/>
<organism evidence="9 10">
    <name type="scientific">Opisthorchis felineus</name>
    <dbReference type="NCBI Taxonomy" id="147828"/>
    <lineage>
        <taxon>Eukaryota</taxon>
        <taxon>Metazoa</taxon>
        <taxon>Spiralia</taxon>
        <taxon>Lophotrochozoa</taxon>
        <taxon>Platyhelminthes</taxon>
        <taxon>Trematoda</taxon>
        <taxon>Digenea</taxon>
        <taxon>Opisthorchiida</taxon>
        <taxon>Opisthorchiata</taxon>
        <taxon>Opisthorchiidae</taxon>
        <taxon>Opisthorchis</taxon>
    </lineage>
</organism>
<accession>A0A4V6RGV9</accession>
<keyword evidence="3 7" id="KW-0812">Transmembrane</keyword>
<evidence type="ECO:0000256" key="2">
    <source>
        <dbReference type="ARBA" id="ARBA00022679"/>
    </source>
</evidence>
<feature type="domain" description="Palmitoyltransferase DHHC" evidence="8">
    <location>
        <begin position="100"/>
        <end position="240"/>
    </location>
</feature>
<evidence type="ECO:0000256" key="5">
    <source>
        <dbReference type="ARBA" id="ARBA00023136"/>
    </source>
</evidence>
<name>A0A4V6RGV9_OPIFE</name>
<dbReference type="GO" id="GO:0016020">
    <property type="term" value="C:membrane"/>
    <property type="evidence" value="ECO:0007669"/>
    <property type="project" value="UniProtKB-SubCell"/>
</dbReference>
<feature type="transmembrane region" description="Helical" evidence="7">
    <location>
        <begin position="180"/>
        <end position="200"/>
    </location>
</feature>
<evidence type="ECO:0000256" key="7">
    <source>
        <dbReference type="RuleBase" id="RU079119"/>
    </source>
</evidence>
<dbReference type="PANTHER" id="PTHR12246">
    <property type="entry name" value="PALMITOYLTRANSFERASE ZDHHC16"/>
    <property type="match status" value="1"/>
</dbReference>
<dbReference type="InterPro" id="IPR039859">
    <property type="entry name" value="PFA4/ZDH16/20/ERF2-like"/>
</dbReference>
<comment type="similarity">
    <text evidence="7">Belongs to the DHHC palmitoyltransferase family.</text>
</comment>